<dbReference type="GeneTree" id="ENSGT01120000277039"/>
<keyword evidence="3" id="KW-1185">Reference proteome</keyword>
<sequence>MKGKCLSARNPAVHILQLPPEILSEIIRYLSPAEKSNVRATCNQFKDLVDQPALWQKSTIVLRFTTNFNEAFWGVLQKRKVTSVVLKGFRVQQWKKFLRFMPDLHTLTILDAILSEKAVQGLRQLKSLQKLHMENCMALSKSNFQEAICCLDLTHLHLCGVTLSTELIHISRLQNLQALSLHTLTKPLPHNMLEDILLHLPNLRELSLACLNSKETLLDPKLSDVDPRGNSPGAPMLQLCSLALQNTGYRLLLDAPHRLPVLRTLTVCNTEPMTWMPLLTPSQLAWSSSVWSEPASQTLTSSLCRVGLCY</sequence>
<dbReference type="Gene3D" id="1.20.1280.50">
    <property type="match status" value="1"/>
</dbReference>
<evidence type="ECO:0000313" key="3">
    <source>
        <dbReference type="Proteomes" id="UP000694392"/>
    </source>
</evidence>
<evidence type="ECO:0000313" key="2">
    <source>
        <dbReference type="Ensembl" id="ENSSPUP00000005385.1"/>
    </source>
</evidence>
<dbReference type="SUPFAM" id="SSF52047">
    <property type="entry name" value="RNI-like"/>
    <property type="match status" value="1"/>
</dbReference>
<dbReference type="Gene3D" id="3.80.10.10">
    <property type="entry name" value="Ribonuclease Inhibitor"/>
    <property type="match status" value="1"/>
</dbReference>
<reference evidence="2" key="2">
    <citation type="submission" date="2025-09" db="UniProtKB">
        <authorList>
            <consortium name="Ensembl"/>
        </authorList>
    </citation>
    <scope>IDENTIFICATION</scope>
</reference>
<dbReference type="InterPro" id="IPR001810">
    <property type="entry name" value="F-box_dom"/>
</dbReference>
<organism evidence="2 3">
    <name type="scientific">Sphenodon punctatus</name>
    <name type="common">Tuatara</name>
    <name type="synonym">Hatteria punctata</name>
    <dbReference type="NCBI Taxonomy" id="8508"/>
    <lineage>
        <taxon>Eukaryota</taxon>
        <taxon>Metazoa</taxon>
        <taxon>Chordata</taxon>
        <taxon>Craniata</taxon>
        <taxon>Vertebrata</taxon>
        <taxon>Euteleostomi</taxon>
        <taxon>Lepidosauria</taxon>
        <taxon>Sphenodontia</taxon>
        <taxon>Sphenodontidae</taxon>
        <taxon>Sphenodon</taxon>
    </lineage>
</organism>
<dbReference type="Pfam" id="PF12937">
    <property type="entry name" value="F-box-like"/>
    <property type="match status" value="1"/>
</dbReference>
<accession>A0A8D0GIB8</accession>
<reference evidence="2" key="1">
    <citation type="submission" date="2025-08" db="UniProtKB">
        <authorList>
            <consortium name="Ensembl"/>
        </authorList>
    </citation>
    <scope>IDENTIFICATION</scope>
</reference>
<dbReference type="InterPro" id="IPR032675">
    <property type="entry name" value="LRR_dom_sf"/>
</dbReference>
<dbReference type="AlphaFoldDB" id="A0A8D0GIB8"/>
<dbReference type="Ensembl" id="ENSSPUT00000005720.1">
    <property type="protein sequence ID" value="ENSSPUP00000005385.1"/>
    <property type="gene ID" value="ENSSPUG00000004150.1"/>
</dbReference>
<dbReference type="OMA" id="HIDLLPC"/>
<dbReference type="Proteomes" id="UP000694392">
    <property type="component" value="Unplaced"/>
</dbReference>
<dbReference type="InterPro" id="IPR036047">
    <property type="entry name" value="F-box-like_dom_sf"/>
</dbReference>
<dbReference type="PROSITE" id="PS50181">
    <property type="entry name" value="FBOX"/>
    <property type="match status" value="1"/>
</dbReference>
<dbReference type="SMART" id="SM00256">
    <property type="entry name" value="FBOX"/>
    <property type="match status" value="1"/>
</dbReference>
<evidence type="ECO:0000259" key="1">
    <source>
        <dbReference type="PROSITE" id="PS50181"/>
    </source>
</evidence>
<protein>
    <recommendedName>
        <fullName evidence="1">F-box domain-containing protein</fullName>
    </recommendedName>
</protein>
<feature type="domain" description="F-box" evidence="1">
    <location>
        <begin position="12"/>
        <end position="58"/>
    </location>
</feature>
<dbReference type="SUPFAM" id="SSF81383">
    <property type="entry name" value="F-box domain"/>
    <property type="match status" value="1"/>
</dbReference>
<proteinExistence type="predicted"/>
<name>A0A8D0GIB8_SPHPU</name>